<keyword evidence="3 6" id="KW-0694">RNA-binding</keyword>
<gene>
    <name evidence="6 7" type="primary">rps20</name>
</gene>
<dbReference type="PANTHER" id="PTHR33398:SF1">
    <property type="entry name" value="SMALL RIBOSOMAL SUBUNIT PROTEIN BS20C"/>
    <property type="match status" value="1"/>
</dbReference>
<keyword evidence="5 6" id="KW-0687">Ribonucleoprotein</keyword>
<accession>A0A1X9PUK2</accession>
<evidence type="ECO:0000256" key="6">
    <source>
        <dbReference type="HAMAP-Rule" id="MF_00500"/>
    </source>
</evidence>
<dbReference type="EMBL" id="KY709211">
    <property type="protein sequence ID" value="ARO91161.1"/>
    <property type="molecule type" value="Genomic_DNA"/>
</dbReference>
<keyword evidence="7" id="KW-0934">Plastid</keyword>
<dbReference type="NCBIfam" id="TIGR00029">
    <property type="entry name" value="S20"/>
    <property type="match status" value="1"/>
</dbReference>
<keyword evidence="4 6" id="KW-0689">Ribosomal protein</keyword>
<dbReference type="InterPro" id="IPR036510">
    <property type="entry name" value="Ribosomal_bS20_sf"/>
</dbReference>
<organism evidence="7">
    <name type="scientific">Flintiella sanguinaria</name>
    <dbReference type="NCBI Taxonomy" id="101926"/>
    <lineage>
        <taxon>Eukaryota</taxon>
        <taxon>Rhodophyta</taxon>
        <taxon>Bangiophyceae</taxon>
        <taxon>Porphyridiales</taxon>
        <taxon>Porphyridiaceae</taxon>
        <taxon>Flintiella</taxon>
    </lineage>
</organism>
<name>A0A1X9PUK2_9RHOD</name>
<comment type="subcellular location">
    <subcellularLocation>
        <location evidence="6">Plastid</location>
        <location evidence="6">Chloroplast</location>
    </subcellularLocation>
</comment>
<dbReference type="HAMAP" id="MF_00500">
    <property type="entry name" value="Ribosomal_bS20"/>
    <property type="match status" value="1"/>
</dbReference>
<keyword evidence="2 6" id="KW-0699">rRNA-binding</keyword>
<dbReference type="GO" id="GO:0009507">
    <property type="term" value="C:chloroplast"/>
    <property type="evidence" value="ECO:0007669"/>
    <property type="project" value="UniProtKB-SubCell"/>
</dbReference>
<reference evidence="7" key="1">
    <citation type="submission" date="2017-03" db="EMBL/GenBank/DDBJ databases">
        <title>The new red algal subphylum Proteorhodophytina comprises the largest and most divergent plastid genomes known.</title>
        <authorList>
            <person name="Munoz-Gomez S.A."/>
            <person name="Mejia-Franco F.G."/>
            <person name="Durnin K."/>
            <person name="Morgan C."/>
            <person name="Grisdale C.J."/>
            <person name="Archibald J.M."/>
            <person name="Slamovits C.H."/>
        </authorList>
    </citation>
    <scope>NUCLEOTIDE SEQUENCE</scope>
    <source>
        <strain evidence="7">UTEX LB2060</strain>
    </source>
</reference>
<keyword evidence="7" id="KW-0150">Chloroplast</keyword>
<dbReference type="GO" id="GO:0006412">
    <property type="term" value="P:translation"/>
    <property type="evidence" value="ECO:0007669"/>
    <property type="project" value="UniProtKB-UniRule"/>
</dbReference>
<dbReference type="Gene3D" id="1.20.58.110">
    <property type="entry name" value="Ribosomal protein S20"/>
    <property type="match status" value="1"/>
</dbReference>
<dbReference type="AlphaFoldDB" id="A0A1X9PUK2"/>
<dbReference type="GO" id="GO:0015935">
    <property type="term" value="C:small ribosomal subunit"/>
    <property type="evidence" value="ECO:0007669"/>
    <property type="project" value="TreeGrafter"/>
</dbReference>
<evidence type="ECO:0000256" key="3">
    <source>
        <dbReference type="ARBA" id="ARBA00022884"/>
    </source>
</evidence>
<proteinExistence type="inferred from homology"/>
<dbReference type="SUPFAM" id="SSF46992">
    <property type="entry name" value="Ribosomal protein S20"/>
    <property type="match status" value="1"/>
</dbReference>
<protein>
    <recommendedName>
        <fullName evidence="6">Small ribosomal subunit protein bS20c</fullName>
    </recommendedName>
</protein>
<geneLocation type="chloroplast" evidence="7"/>
<dbReference type="Pfam" id="PF01649">
    <property type="entry name" value="Ribosomal_S20p"/>
    <property type="match status" value="1"/>
</dbReference>
<evidence type="ECO:0000256" key="1">
    <source>
        <dbReference type="ARBA" id="ARBA00007634"/>
    </source>
</evidence>
<comment type="similarity">
    <text evidence="1 6">Belongs to the bacterial ribosomal protein bS20 family.</text>
</comment>
<comment type="function">
    <text evidence="6">Binds directly to 16S ribosomal RNA.</text>
</comment>
<sequence length="96" mass="11098">MNKNKSVLKRIKTNDRNRLYNKAYKSAIKTLIKRFVIALKDADSKSETTIILLNNLMSLAYKKIDKAVKRKVLHSNNGARKKAMLARLLKNKIIEK</sequence>
<evidence type="ECO:0000256" key="4">
    <source>
        <dbReference type="ARBA" id="ARBA00022980"/>
    </source>
</evidence>
<dbReference type="GO" id="GO:0070181">
    <property type="term" value="F:small ribosomal subunit rRNA binding"/>
    <property type="evidence" value="ECO:0007669"/>
    <property type="project" value="TreeGrafter"/>
</dbReference>
<evidence type="ECO:0000256" key="2">
    <source>
        <dbReference type="ARBA" id="ARBA00022730"/>
    </source>
</evidence>
<dbReference type="GO" id="GO:0003735">
    <property type="term" value="F:structural constituent of ribosome"/>
    <property type="evidence" value="ECO:0007669"/>
    <property type="project" value="InterPro"/>
</dbReference>
<dbReference type="InterPro" id="IPR002583">
    <property type="entry name" value="Ribosomal_bS20"/>
</dbReference>
<dbReference type="PANTHER" id="PTHR33398">
    <property type="entry name" value="30S RIBOSOMAL PROTEIN S20"/>
    <property type="match status" value="1"/>
</dbReference>
<evidence type="ECO:0000313" key="7">
    <source>
        <dbReference type="EMBL" id="ARO91161.1"/>
    </source>
</evidence>
<dbReference type="GO" id="GO:0005829">
    <property type="term" value="C:cytosol"/>
    <property type="evidence" value="ECO:0007669"/>
    <property type="project" value="TreeGrafter"/>
</dbReference>
<evidence type="ECO:0000256" key="5">
    <source>
        <dbReference type="ARBA" id="ARBA00023274"/>
    </source>
</evidence>